<evidence type="ECO:0000313" key="3">
    <source>
        <dbReference type="Proteomes" id="UP001479436"/>
    </source>
</evidence>
<evidence type="ECO:0000313" key="2">
    <source>
        <dbReference type="EMBL" id="KAK9768482.1"/>
    </source>
</evidence>
<name>A0ABR2X3X8_9FUNG</name>
<reference evidence="2 3" key="1">
    <citation type="submission" date="2023-04" db="EMBL/GenBank/DDBJ databases">
        <title>Genome of Basidiobolus ranarum AG-B5.</title>
        <authorList>
            <person name="Stajich J.E."/>
            <person name="Carter-House D."/>
            <person name="Gryganskyi A."/>
        </authorList>
    </citation>
    <scope>NUCLEOTIDE SEQUENCE [LARGE SCALE GENOMIC DNA]</scope>
    <source>
        <strain evidence="2 3">AG-B5</strain>
    </source>
</reference>
<dbReference type="Proteomes" id="UP001479436">
    <property type="component" value="Unassembled WGS sequence"/>
</dbReference>
<evidence type="ECO:0000256" key="1">
    <source>
        <dbReference type="SAM" id="Phobius"/>
    </source>
</evidence>
<organism evidence="2 3">
    <name type="scientific">Basidiobolus ranarum</name>
    <dbReference type="NCBI Taxonomy" id="34480"/>
    <lineage>
        <taxon>Eukaryota</taxon>
        <taxon>Fungi</taxon>
        <taxon>Fungi incertae sedis</taxon>
        <taxon>Zoopagomycota</taxon>
        <taxon>Entomophthoromycotina</taxon>
        <taxon>Basidiobolomycetes</taxon>
        <taxon>Basidiobolales</taxon>
        <taxon>Basidiobolaceae</taxon>
        <taxon>Basidiobolus</taxon>
    </lineage>
</organism>
<dbReference type="EMBL" id="JASJQH010000016">
    <property type="protein sequence ID" value="KAK9768482.1"/>
    <property type="molecule type" value="Genomic_DNA"/>
</dbReference>
<keyword evidence="1" id="KW-0472">Membrane</keyword>
<feature type="transmembrane region" description="Helical" evidence="1">
    <location>
        <begin position="38"/>
        <end position="59"/>
    </location>
</feature>
<gene>
    <name evidence="2" type="ORF">K7432_000823</name>
</gene>
<keyword evidence="3" id="KW-1185">Reference proteome</keyword>
<proteinExistence type="predicted"/>
<keyword evidence="1" id="KW-1133">Transmembrane helix</keyword>
<keyword evidence="1" id="KW-0812">Transmembrane</keyword>
<sequence length="182" mass="21540">MTNSISNSRYNFTRLMFYLTSYFLNSVDRLQKLITPTYLYLLSISHFFYMISVFLYFLIQQIMPDFSRGVLSSKTRKVVESSSKSKALTNKPHQRKDLVHTIQQNLLLSQRFEGLLREAWNTVIPDGYQRKDDLRAVLKKLGNRQKYTDSLSIEDQKFLRKVQELVLLEDACKFFDNYGYCI</sequence>
<protein>
    <submittedName>
        <fullName evidence="2">Uncharacterized protein</fullName>
    </submittedName>
</protein>
<accession>A0ABR2X3X8</accession>
<comment type="caution">
    <text evidence="2">The sequence shown here is derived from an EMBL/GenBank/DDBJ whole genome shotgun (WGS) entry which is preliminary data.</text>
</comment>